<feature type="chain" id="PRO_5036882599" evidence="1">
    <location>
        <begin position="20"/>
        <end position="187"/>
    </location>
</feature>
<organism evidence="2 3">
    <name type="scientific">Marivirga aurantiaca</name>
    <dbReference type="NCBI Taxonomy" id="2802615"/>
    <lineage>
        <taxon>Bacteria</taxon>
        <taxon>Pseudomonadati</taxon>
        <taxon>Bacteroidota</taxon>
        <taxon>Cytophagia</taxon>
        <taxon>Cytophagales</taxon>
        <taxon>Marivirgaceae</taxon>
        <taxon>Marivirga</taxon>
    </lineage>
</organism>
<evidence type="ECO:0000313" key="3">
    <source>
        <dbReference type="Proteomes" id="UP000611723"/>
    </source>
</evidence>
<accession>A0A934WXQ4</accession>
<dbReference type="EMBL" id="JAEQBW010000003">
    <property type="protein sequence ID" value="MBK6265079.1"/>
    <property type="molecule type" value="Genomic_DNA"/>
</dbReference>
<gene>
    <name evidence="2" type="ORF">JKA74_08515</name>
</gene>
<reference evidence="2" key="1">
    <citation type="submission" date="2021-01" db="EMBL/GenBank/DDBJ databases">
        <title>Marivirga aurantiaca sp. nov., isolated from intertidal surface sediments.</title>
        <authorList>
            <person name="Zhang M."/>
        </authorList>
    </citation>
    <scope>NUCLEOTIDE SEQUENCE</scope>
    <source>
        <strain evidence="2">S37H4</strain>
    </source>
</reference>
<keyword evidence="3" id="KW-1185">Reference proteome</keyword>
<dbReference type="SUPFAM" id="SSF56925">
    <property type="entry name" value="OMPA-like"/>
    <property type="match status" value="1"/>
</dbReference>
<sequence length="187" mass="19928">MKKVLLILVFVAAVSTVKAQEFKPFQLYLGLGYTIPTGGGGILFDFEPAYRISDEIAVGLRMEAALMGRVVGDTEASISGTTSYTVNGKYYFSNGKFRPYAGVGVGLFSLASVAANGNAAGASAESKIGFYPRLGFDLGHFNINLDYNIIPSSEAQGVDNNGNETTFDIKNSYMGIRIGAFIFGGRN</sequence>
<dbReference type="Proteomes" id="UP000611723">
    <property type="component" value="Unassembled WGS sequence"/>
</dbReference>
<feature type="signal peptide" evidence="1">
    <location>
        <begin position="1"/>
        <end position="19"/>
    </location>
</feature>
<evidence type="ECO:0000256" key="1">
    <source>
        <dbReference type="SAM" id="SignalP"/>
    </source>
</evidence>
<dbReference type="AlphaFoldDB" id="A0A934WXQ4"/>
<keyword evidence="1" id="KW-0732">Signal</keyword>
<protein>
    <submittedName>
        <fullName evidence="2">Outer membrane beta-barrel protein</fullName>
    </submittedName>
</protein>
<proteinExistence type="predicted"/>
<name>A0A934WXQ4_9BACT</name>
<dbReference type="InterPro" id="IPR011250">
    <property type="entry name" value="OMP/PagP_B-barrel"/>
</dbReference>
<dbReference type="Gene3D" id="2.40.160.20">
    <property type="match status" value="1"/>
</dbReference>
<dbReference type="RefSeq" id="WP_201430760.1">
    <property type="nucleotide sequence ID" value="NZ_JAEQBW010000003.1"/>
</dbReference>
<comment type="caution">
    <text evidence="2">The sequence shown here is derived from an EMBL/GenBank/DDBJ whole genome shotgun (WGS) entry which is preliminary data.</text>
</comment>
<evidence type="ECO:0000313" key="2">
    <source>
        <dbReference type="EMBL" id="MBK6265079.1"/>
    </source>
</evidence>